<dbReference type="EMBL" id="JAGGLG010000009">
    <property type="protein sequence ID" value="MBP2017988.1"/>
    <property type="molecule type" value="Genomic_DNA"/>
</dbReference>
<evidence type="ECO:0000259" key="1">
    <source>
        <dbReference type="Pfam" id="PF04230"/>
    </source>
</evidence>
<dbReference type="Pfam" id="PF04230">
    <property type="entry name" value="PS_pyruv_trans"/>
    <property type="match status" value="1"/>
</dbReference>
<comment type="caution">
    <text evidence="2">The sequence shown here is derived from an EMBL/GenBank/DDBJ whole genome shotgun (WGS) entry which is preliminary data.</text>
</comment>
<keyword evidence="3" id="KW-1185">Reference proteome</keyword>
<proteinExistence type="predicted"/>
<dbReference type="InterPro" id="IPR019896">
    <property type="entry name" value="Polysacch_pyruvyl_Trfase_CsaB"/>
</dbReference>
<protein>
    <submittedName>
        <fullName evidence="2">Polysaccharide pyruvyl transferase CsaB</fullName>
    </submittedName>
</protein>
<evidence type="ECO:0000313" key="2">
    <source>
        <dbReference type="EMBL" id="MBP2017988.1"/>
    </source>
</evidence>
<name>A0ABS4JR25_9FIRM</name>
<keyword evidence="2" id="KW-0808">Transferase</keyword>
<dbReference type="InterPro" id="IPR007345">
    <property type="entry name" value="Polysacch_pyruvyl_Trfase"/>
</dbReference>
<gene>
    <name evidence="2" type="ORF">J2Z79_001387</name>
</gene>
<dbReference type="Proteomes" id="UP001519289">
    <property type="component" value="Unassembled WGS sequence"/>
</dbReference>
<evidence type="ECO:0000313" key="3">
    <source>
        <dbReference type="Proteomes" id="UP001519289"/>
    </source>
</evidence>
<dbReference type="SUPFAM" id="SSF53756">
    <property type="entry name" value="UDP-Glycosyltransferase/glycogen phosphorylase"/>
    <property type="match status" value="1"/>
</dbReference>
<dbReference type="PANTHER" id="PTHR36836">
    <property type="entry name" value="COLANIC ACID BIOSYNTHESIS PROTEIN WCAK"/>
    <property type="match status" value="1"/>
</dbReference>
<dbReference type="PANTHER" id="PTHR36836:SF1">
    <property type="entry name" value="COLANIC ACID BIOSYNTHESIS PROTEIN WCAK"/>
    <property type="match status" value="1"/>
</dbReference>
<accession>A0ABS4JR25</accession>
<dbReference type="GO" id="GO:0016740">
    <property type="term" value="F:transferase activity"/>
    <property type="evidence" value="ECO:0007669"/>
    <property type="project" value="UniProtKB-KW"/>
</dbReference>
<reference evidence="2 3" key="1">
    <citation type="submission" date="2021-03" db="EMBL/GenBank/DDBJ databases">
        <title>Genomic Encyclopedia of Type Strains, Phase IV (KMG-IV): sequencing the most valuable type-strain genomes for metagenomic binning, comparative biology and taxonomic classification.</title>
        <authorList>
            <person name="Goeker M."/>
        </authorList>
    </citation>
    <scope>NUCLEOTIDE SEQUENCE [LARGE SCALE GENOMIC DNA]</scope>
    <source>
        <strain evidence="2 3">DSM 27138</strain>
    </source>
</reference>
<sequence length="369" mass="39733">MAEILVSGYYGFGNAGDEAILGGIITAFRDIDPSFKFTVISGKAASTRQVHGVEAVSRGDFRAIWKAMGRADLLLSGGGSLLQDVTGTKSIVYYLGIVTLGKLRRLPTVFYAQGIGPVNRLVGRALVPLVANAVDLIMVRDAESAEAIRRLGVSRPEVRVTADAALVLPPSTRAEGEAVLEAHGLGSCGRPLIGVSVRPWKFATAAAVEALADGLDRVVQETGGTVLFIPMQQPHDVEAARAVAARMRSRALLFEGDVTYRELRALTAACDVLVGMRYHALVFAAVNRVPLVGLSYDPKNDSLLRLLGETAVGTTQQLDAGRLRAAVLDALDRAPQIRERYDRVLAQLVPRSRENARLAVELMKRWQAR</sequence>
<organism evidence="2 3">
    <name type="scientific">Symbiobacterium terraclitae</name>
    <dbReference type="NCBI Taxonomy" id="557451"/>
    <lineage>
        <taxon>Bacteria</taxon>
        <taxon>Bacillati</taxon>
        <taxon>Bacillota</taxon>
        <taxon>Clostridia</taxon>
        <taxon>Eubacteriales</taxon>
        <taxon>Symbiobacteriaceae</taxon>
        <taxon>Symbiobacterium</taxon>
    </lineage>
</organism>
<dbReference type="NCBIfam" id="TIGR03609">
    <property type="entry name" value="S_layer_CsaB"/>
    <property type="match status" value="1"/>
</dbReference>
<dbReference type="Gene3D" id="3.40.50.2000">
    <property type="entry name" value="Glycogen Phosphorylase B"/>
    <property type="match status" value="1"/>
</dbReference>
<feature type="domain" description="Polysaccharide pyruvyl transferase" evidence="1">
    <location>
        <begin position="14"/>
        <end position="298"/>
    </location>
</feature>
<dbReference type="RefSeq" id="WP_209466129.1">
    <property type="nucleotide sequence ID" value="NZ_JAGGLG010000009.1"/>
</dbReference>